<organism evidence="1 2">
    <name type="scientific">Frankia canadensis</name>
    <dbReference type="NCBI Taxonomy" id="1836972"/>
    <lineage>
        <taxon>Bacteria</taxon>
        <taxon>Bacillati</taxon>
        <taxon>Actinomycetota</taxon>
        <taxon>Actinomycetes</taxon>
        <taxon>Frankiales</taxon>
        <taxon>Frankiaceae</taxon>
        <taxon>Frankia</taxon>
    </lineage>
</organism>
<proteinExistence type="predicted"/>
<sequence>MILHARNMLMMLRIRNGERDDVGVLREGIARALAVDLQGRQSGGQVPWRPVALGVARRKAA</sequence>
<name>A0A2I2L295_9ACTN</name>
<reference evidence="1 2" key="1">
    <citation type="submission" date="2017-06" db="EMBL/GenBank/DDBJ databases">
        <authorList>
            <person name="Kim H.J."/>
            <person name="Triplett B.A."/>
        </authorList>
    </citation>
    <scope>NUCLEOTIDE SEQUENCE [LARGE SCALE GENOMIC DNA]</scope>
    <source>
        <strain evidence="1">FRACA_ARgP5</strain>
    </source>
</reference>
<gene>
    <name evidence="1" type="ORF">FRACA_90031</name>
</gene>
<evidence type="ECO:0000313" key="1">
    <source>
        <dbReference type="EMBL" id="SNQ52028.1"/>
    </source>
</evidence>
<evidence type="ECO:0000313" key="2">
    <source>
        <dbReference type="Proteomes" id="UP000234331"/>
    </source>
</evidence>
<dbReference type="Proteomes" id="UP000234331">
    <property type="component" value="Unassembled WGS sequence"/>
</dbReference>
<accession>A0A2I2L295</accession>
<protein>
    <submittedName>
        <fullName evidence="1">Uncharacterized protein</fullName>
    </submittedName>
</protein>
<dbReference type="EMBL" id="FZMO01000558">
    <property type="protein sequence ID" value="SNQ52028.1"/>
    <property type="molecule type" value="Genomic_DNA"/>
</dbReference>
<dbReference type="AlphaFoldDB" id="A0A2I2L295"/>
<keyword evidence="2" id="KW-1185">Reference proteome</keyword>